<sequence length="183" mass="20582">MKNFVFGIGLATFCVQVFADQPSLQTMVDCELAESQHTISLLRGSPIVDSYIYKTRYGQITRFIYDDAEASRGSDVQWQCASDQKNTNVLVVSGEFASNYLQGALFYFDSTDGKIQRIDFAERNRPRWVKISSQGAQVIFENTGNESSHKYLSYGKDGIFLELDEFPATLPSESLIELNTSKP</sequence>
<keyword evidence="2" id="KW-1185">Reference proteome</keyword>
<dbReference type="Proteomes" id="UP000681155">
    <property type="component" value="Chromosome"/>
</dbReference>
<dbReference type="RefSeq" id="WP_214383215.1">
    <property type="nucleotide sequence ID" value="NZ_CP075566.1"/>
</dbReference>
<accession>A0ABX8F3Q6</accession>
<protein>
    <submittedName>
        <fullName evidence="1">Uncharacterized protein</fullName>
    </submittedName>
</protein>
<evidence type="ECO:0000313" key="2">
    <source>
        <dbReference type="Proteomes" id="UP000681155"/>
    </source>
</evidence>
<organism evidence="1 2">
    <name type="scientific">Pseudomonas hormoni</name>
    <dbReference type="NCBI Taxonomy" id="3093767"/>
    <lineage>
        <taxon>Bacteria</taxon>
        <taxon>Pseudomonadati</taxon>
        <taxon>Pseudomonadota</taxon>
        <taxon>Gammaproteobacteria</taxon>
        <taxon>Pseudomonadales</taxon>
        <taxon>Pseudomonadaceae</taxon>
        <taxon>Pseudomonas</taxon>
    </lineage>
</organism>
<proteinExistence type="predicted"/>
<evidence type="ECO:0000313" key="1">
    <source>
        <dbReference type="EMBL" id="QVW25970.1"/>
    </source>
</evidence>
<reference evidence="1 2" key="1">
    <citation type="submission" date="2021-05" db="EMBL/GenBank/DDBJ databases">
        <title>Complete genome of the cytokinin-producing biocontrol strain Pseudomonas fluorescens G20-18.</title>
        <authorList>
            <person name="Nielsen T.K."/>
            <person name="Mekureyaw M.F."/>
            <person name="Hansen L.H."/>
            <person name="Nicolaisen M.H."/>
            <person name="Roitsch T.G."/>
            <person name="Hennessy R.C."/>
        </authorList>
    </citation>
    <scope>NUCLEOTIDE SEQUENCE [LARGE SCALE GENOMIC DNA]</scope>
    <source>
        <strain evidence="1 2">G20-18</strain>
    </source>
</reference>
<gene>
    <name evidence="1" type="ORF">KJF94_10675</name>
</gene>
<dbReference type="EMBL" id="CP075566">
    <property type="protein sequence ID" value="QVW25970.1"/>
    <property type="molecule type" value="Genomic_DNA"/>
</dbReference>
<name>A0ABX8F3Q6_9PSED</name>